<gene>
    <name evidence="1" type="ORF">NC653_015869</name>
</gene>
<accession>A0AAD6QLG2</accession>
<name>A0AAD6QLG2_9ROSI</name>
<dbReference type="EMBL" id="JAQIZT010000006">
    <property type="protein sequence ID" value="KAJ6992602.1"/>
    <property type="molecule type" value="Genomic_DNA"/>
</dbReference>
<organism evidence="1 2">
    <name type="scientific">Populus alba x Populus x berolinensis</name>
    <dbReference type="NCBI Taxonomy" id="444605"/>
    <lineage>
        <taxon>Eukaryota</taxon>
        <taxon>Viridiplantae</taxon>
        <taxon>Streptophyta</taxon>
        <taxon>Embryophyta</taxon>
        <taxon>Tracheophyta</taxon>
        <taxon>Spermatophyta</taxon>
        <taxon>Magnoliopsida</taxon>
        <taxon>eudicotyledons</taxon>
        <taxon>Gunneridae</taxon>
        <taxon>Pentapetalae</taxon>
        <taxon>rosids</taxon>
        <taxon>fabids</taxon>
        <taxon>Malpighiales</taxon>
        <taxon>Salicaceae</taxon>
        <taxon>Saliceae</taxon>
        <taxon>Populus</taxon>
    </lineage>
</organism>
<evidence type="ECO:0000313" key="2">
    <source>
        <dbReference type="Proteomes" id="UP001164929"/>
    </source>
</evidence>
<dbReference type="Proteomes" id="UP001164929">
    <property type="component" value="Chromosome 6"/>
</dbReference>
<keyword evidence="2" id="KW-1185">Reference proteome</keyword>
<evidence type="ECO:0000313" key="1">
    <source>
        <dbReference type="EMBL" id="KAJ6992602.1"/>
    </source>
</evidence>
<sequence>MDGSHVNTLWRVTNTCEGALGVRSVLLTHWPGSGGKRGSGCLLVDGVEDLCLRRERASLSPAVTGVCCGMIGGVVEKWWPMGLNHTFETGPVWRELD</sequence>
<proteinExistence type="predicted"/>
<reference evidence="1" key="1">
    <citation type="journal article" date="2023" name="Mol. Ecol. Resour.">
        <title>Chromosome-level genome assembly of a triploid poplar Populus alba 'Berolinensis'.</title>
        <authorList>
            <person name="Chen S."/>
            <person name="Yu Y."/>
            <person name="Wang X."/>
            <person name="Wang S."/>
            <person name="Zhang T."/>
            <person name="Zhou Y."/>
            <person name="He R."/>
            <person name="Meng N."/>
            <person name="Wang Y."/>
            <person name="Liu W."/>
            <person name="Liu Z."/>
            <person name="Liu J."/>
            <person name="Guo Q."/>
            <person name="Huang H."/>
            <person name="Sederoff R.R."/>
            <person name="Wang G."/>
            <person name="Qu G."/>
            <person name="Chen S."/>
        </authorList>
    </citation>
    <scope>NUCLEOTIDE SEQUENCE</scope>
    <source>
        <strain evidence="1">SC-2020</strain>
    </source>
</reference>
<comment type="caution">
    <text evidence="1">The sequence shown here is derived from an EMBL/GenBank/DDBJ whole genome shotgun (WGS) entry which is preliminary data.</text>
</comment>
<protein>
    <submittedName>
        <fullName evidence="1">Uncharacterized protein</fullName>
    </submittedName>
</protein>
<dbReference type="AlphaFoldDB" id="A0AAD6QLG2"/>